<dbReference type="HOGENOM" id="CLU_028880_0_0_7"/>
<dbReference type="InterPro" id="IPR001851">
    <property type="entry name" value="ABC_transp_permease"/>
</dbReference>
<evidence type="ECO:0000256" key="5">
    <source>
        <dbReference type="ARBA" id="ARBA00023136"/>
    </source>
</evidence>
<dbReference type="AlphaFoldDB" id="Q6ARB6"/>
<feature type="transmembrane region" description="Helical" evidence="6">
    <location>
        <begin position="251"/>
        <end position="268"/>
    </location>
</feature>
<keyword evidence="2" id="KW-1003">Cell membrane</keyword>
<evidence type="ECO:0000256" key="1">
    <source>
        <dbReference type="ARBA" id="ARBA00004651"/>
    </source>
</evidence>
<proteinExistence type="predicted"/>
<keyword evidence="4 6" id="KW-1133">Transmembrane helix</keyword>
<keyword evidence="8" id="KW-1185">Reference proteome</keyword>
<keyword evidence="5 6" id="KW-0472">Membrane</keyword>
<evidence type="ECO:0000313" key="8">
    <source>
        <dbReference type="Proteomes" id="UP000000602"/>
    </source>
</evidence>
<evidence type="ECO:0000256" key="4">
    <source>
        <dbReference type="ARBA" id="ARBA00022989"/>
    </source>
</evidence>
<sequence>MEKFNRMKAYLVSYRFQLGILSLLLALLGLFMYLSPQTFLHQRIYVAFMSTIPFPTILALGLTLLIIAGEMDMSFPSVMVISGLAFSSVFQATSSPLLGFFAALGTGAFAGLCNGLIVVKIGVPAIIATIGTQFFWRGASTLLCNGLALNLTEVRPTLFHDIMVGRLWGWLPMQTVWCLALAIMVWLLLNRHVFGDSVRFIGDDIGTAKMMGVQTDGVRISLFIFMGLISALASVMVCLEMANWWPTQGEGYMLLVFAAVFLGGTSVFGGQGTIFGTLIGAIIIGILEAGIISAGLSGYWTRLIHGLVIVISVSLYAIAFKTRRT</sequence>
<dbReference type="STRING" id="177439.DP0379"/>
<evidence type="ECO:0000256" key="3">
    <source>
        <dbReference type="ARBA" id="ARBA00022692"/>
    </source>
</evidence>
<evidence type="ECO:0000256" key="2">
    <source>
        <dbReference type="ARBA" id="ARBA00022475"/>
    </source>
</evidence>
<feature type="transmembrane region" description="Helical" evidence="6">
    <location>
        <begin position="12"/>
        <end position="33"/>
    </location>
</feature>
<feature type="transmembrane region" description="Helical" evidence="6">
    <location>
        <begin position="220"/>
        <end position="245"/>
    </location>
</feature>
<dbReference type="KEGG" id="dps:DP0379"/>
<dbReference type="Proteomes" id="UP000000602">
    <property type="component" value="Chromosome"/>
</dbReference>
<feature type="transmembrane region" description="Helical" evidence="6">
    <location>
        <begin position="302"/>
        <end position="320"/>
    </location>
</feature>
<feature type="transmembrane region" description="Helical" evidence="6">
    <location>
        <begin position="45"/>
        <end position="68"/>
    </location>
</feature>
<dbReference type="PANTHER" id="PTHR32196">
    <property type="entry name" value="ABC TRANSPORTER PERMEASE PROTEIN YPHD-RELATED-RELATED"/>
    <property type="match status" value="1"/>
</dbReference>
<dbReference type="Pfam" id="PF02653">
    <property type="entry name" value="BPD_transp_2"/>
    <property type="match status" value="1"/>
</dbReference>
<name>Q6ARB6_DESPS</name>
<organism evidence="7 8">
    <name type="scientific">Desulfotalea psychrophila (strain LSv54 / DSM 12343)</name>
    <dbReference type="NCBI Taxonomy" id="177439"/>
    <lineage>
        <taxon>Bacteria</taxon>
        <taxon>Pseudomonadati</taxon>
        <taxon>Thermodesulfobacteriota</taxon>
        <taxon>Desulfobulbia</taxon>
        <taxon>Desulfobulbales</taxon>
        <taxon>Desulfocapsaceae</taxon>
        <taxon>Desulfotalea</taxon>
    </lineage>
</organism>
<dbReference type="GO" id="GO:0022857">
    <property type="term" value="F:transmembrane transporter activity"/>
    <property type="evidence" value="ECO:0007669"/>
    <property type="project" value="InterPro"/>
</dbReference>
<feature type="transmembrane region" description="Helical" evidence="6">
    <location>
        <begin position="275"/>
        <end position="296"/>
    </location>
</feature>
<evidence type="ECO:0000313" key="7">
    <source>
        <dbReference type="EMBL" id="CAG35108.1"/>
    </source>
</evidence>
<comment type="subcellular location">
    <subcellularLocation>
        <location evidence="1">Cell membrane</location>
        <topology evidence="1">Multi-pass membrane protein</topology>
    </subcellularLocation>
</comment>
<feature type="transmembrane region" description="Helical" evidence="6">
    <location>
        <begin position="98"/>
        <end position="119"/>
    </location>
</feature>
<dbReference type="eggNOG" id="COG1172">
    <property type="taxonomic scope" value="Bacteria"/>
</dbReference>
<dbReference type="CDD" id="cd06579">
    <property type="entry name" value="TM_PBP1_transp_AraH_like"/>
    <property type="match status" value="1"/>
</dbReference>
<accession>Q6ARB6</accession>
<keyword evidence="3 6" id="KW-0812">Transmembrane</keyword>
<protein>
    <submittedName>
        <fullName evidence="7">Related to sugar ABC transporter, permease protein</fullName>
    </submittedName>
</protein>
<feature type="transmembrane region" description="Helical" evidence="6">
    <location>
        <begin position="168"/>
        <end position="189"/>
    </location>
</feature>
<dbReference type="EMBL" id="CR522870">
    <property type="protein sequence ID" value="CAG35108.1"/>
    <property type="molecule type" value="Genomic_DNA"/>
</dbReference>
<dbReference type="PANTHER" id="PTHR32196:SF72">
    <property type="entry name" value="RIBOSE IMPORT PERMEASE PROTEIN RBSC"/>
    <property type="match status" value="1"/>
</dbReference>
<dbReference type="GO" id="GO:0005886">
    <property type="term" value="C:plasma membrane"/>
    <property type="evidence" value="ECO:0007669"/>
    <property type="project" value="UniProtKB-SubCell"/>
</dbReference>
<feature type="transmembrane region" description="Helical" evidence="6">
    <location>
        <begin position="75"/>
        <end position="92"/>
    </location>
</feature>
<gene>
    <name evidence="7" type="ordered locus">DP0379</name>
</gene>
<reference evidence="8" key="1">
    <citation type="journal article" date="2004" name="Environ. Microbiol.">
        <title>The genome of Desulfotalea psychrophila, a sulfate-reducing bacterium from permanently cold Arctic sediments.</title>
        <authorList>
            <person name="Rabus R."/>
            <person name="Ruepp A."/>
            <person name="Frickey T."/>
            <person name="Rattei T."/>
            <person name="Fartmann B."/>
            <person name="Stark M."/>
            <person name="Bauer M."/>
            <person name="Zibat A."/>
            <person name="Lombardot T."/>
            <person name="Becker I."/>
            <person name="Amann J."/>
            <person name="Gellner K."/>
            <person name="Teeling H."/>
            <person name="Leuschner W.D."/>
            <person name="Gloeckner F.-O."/>
            <person name="Lupas A.N."/>
            <person name="Amann R."/>
            <person name="Klenk H.-P."/>
        </authorList>
    </citation>
    <scope>NUCLEOTIDE SEQUENCE [LARGE SCALE GENOMIC DNA]</scope>
    <source>
        <strain evidence="8">DSM 12343 / LSv54</strain>
    </source>
</reference>
<evidence type="ECO:0000256" key="6">
    <source>
        <dbReference type="SAM" id="Phobius"/>
    </source>
</evidence>